<sequence>MRTKYVFLIFLHVFAVTITAQNFKVGDLIKLNNTVPVNDAVVSIYSDDSNSEKTVNHLESGIIFRILELSNTEVKLIALSFKTKTEKQKEKLLASRSSEKLKSDYYNNKVYTISLKDFNAFAQSFQFDDRISVGLITLPFRARPQDDFSFDIEFNLSTTVNIRIFDVFGSSLNAQLGAGISSVGLNSENALGITGGESQDVATLTMFSGLMLQYKKVQIGLYAGVDQINNQSNYQWKSNGNLWFGLGVGFNIFTISISDPKNKQ</sequence>
<comment type="caution">
    <text evidence="1">The sequence shown here is derived from an EMBL/GenBank/DDBJ whole genome shotgun (WGS) entry which is preliminary data.</text>
</comment>
<proteinExistence type="predicted"/>
<evidence type="ECO:0000313" key="1">
    <source>
        <dbReference type="EMBL" id="MDN3493077.1"/>
    </source>
</evidence>
<evidence type="ECO:0008006" key="3">
    <source>
        <dbReference type="Google" id="ProtNLM"/>
    </source>
</evidence>
<keyword evidence="2" id="KW-1185">Reference proteome</keyword>
<accession>A0ABT7ZVN1</accession>
<dbReference type="EMBL" id="JASDDK010000003">
    <property type="protein sequence ID" value="MDN3493077.1"/>
    <property type="molecule type" value="Genomic_DNA"/>
</dbReference>
<name>A0ABT7ZVN1_9FLAO</name>
<evidence type="ECO:0000313" key="2">
    <source>
        <dbReference type="Proteomes" id="UP001231197"/>
    </source>
</evidence>
<gene>
    <name evidence="1" type="ORF">QMA06_10105</name>
</gene>
<organism evidence="1 2">
    <name type="scientific">Winogradskyella bathintestinalis</name>
    <dbReference type="NCBI Taxonomy" id="3035208"/>
    <lineage>
        <taxon>Bacteria</taxon>
        <taxon>Pseudomonadati</taxon>
        <taxon>Bacteroidota</taxon>
        <taxon>Flavobacteriia</taxon>
        <taxon>Flavobacteriales</taxon>
        <taxon>Flavobacteriaceae</taxon>
        <taxon>Winogradskyella</taxon>
    </lineage>
</organism>
<reference evidence="1 2" key="1">
    <citation type="journal article" date="2023" name="Int. J. Syst. Evol. Microbiol.">
        <title>Winogradskyella bathintestinalis sp. nov., isolated from the intestine of the deep-sea loosejaw dragonfish, Malacosteus niger.</title>
        <authorList>
            <person name="Uniacke-Lowe S."/>
            <person name="Johnson C.N."/>
            <person name="Stanton C."/>
            <person name="Hill C."/>
            <person name="Ross P."/>
        </authorList>
    </citation>
    <scope>NUCLEOTIDE SEQUENCE [LARGE SCALE GENOMIC DNA]</scope>
    <source>
        <strain evidence="1 2">APC 3343</strain>
    </source>
</reference>
<dbReference type="Proteomes" id="UP001231197">
    <property type="component" value="Unassembled WGS sequence"/>
</dbReference>
<protein>
    <recommendedName>
        <fullName evidence="3">Outer membrane protein beta-barrel domain-containing protein</fullName>
    </recommendedName>
</protein>
<dbReference type="RefSeq" id="WP_290206731.1">
    <property type="nucleotide sequence ID" value="NZ_JASDDK010000003.1"/>
</dbReference>